<dbReference type="PROSITE" id="PS00216">
    <property type="entry name" value="SUGAR_TRANSPORT_1"/>
    <property type="match status" value="1"/>
</dbReference>
<evidence type="ECO:0000256" key="3">
    <source>
        <dbReference type="ARBA" id="ARBA00022448"/>
    </source>
</evidence>
<evidence type="ECO:0000256" key="8">
    <source>
        <dbReference type="RuleBase" id="RU003346"/>
    </source>
</evidence>
<evidence type="ECO:0000256" key="6">
    <source>
        <dbReference type="ARBA" id="ARBA00023136"/>
    </source>
</evidence>
<dbReference type="RefSeq" id="XP_018281529.1">
    <property type="nucleotide sequence ID" value="XM_018421182.1"/>
</dbReference>
<comment type="subcellular location">
    <subcellularLocation>
        <location evidence="1">Membrane</location>
        <topology evidence="1">Multi-pass membrane protein</topology>
    </subcellularLocation>
</comment>
<evidence type="ECO:0000256" key="2">
    <source>
        <dbReference type="ARBA" id="ARBA00010992"/>
    </source>
</evidence>
<dbReference type="InterPro" id="IPR020846">
    <property type="entry name" value="MFS_dom"/>
</dbReference>
<dbReference type="FunFam" id="1.20.1250.20:FF:000217">
    <property type="entry name" value="MFS lactose permease, putative"/>
    <property type="match status" value="1"/>
</dbReference>
<dbReference type="Pfam" id="PF00083">
    <property type="entry name" value="Sugar_tr"/>
    <property type="match status" value="1"/>
</dbReference>
<evidence type="ECO:0000256" key="1">
    <source>
        <dbReference type="ARBA" id="ARBA00004141"/>
    </source>
</evidence>
<accession>A0A0J0XVF7</accession>
<feature type="transmembrane region" description="Helical" evidence="9">
    <location>
        <begin position="221"/>
        <end position="242"/>
    </location>
</feature>
<feature type="transmembrane region" description="Helical" evidence="9">
    <location>
        <begin position="381"/>
        <end position="400"/>
    </location>
</feature>
<feature type="transmembrane region" description="Helical" evidence="9">
    <location>
        <begin position="488"/>
        <end position="508"/>
    </location>
</feature>
<keyword evidence="5 9" id="KW-1133">Transmembrane helix</keyword>
<gene>
    <name evidence="11" type="ORF">CC85DRAFT_270074</name>
</gene>
<evidence type="ECO:0000259" key="10">
    <source>
        <dbReference type="PROSITE" id="PS50850"/>
    </source>
</evidence>
<feature type="transmembrane region" description="Helical" evidence="9">
    <location>
        <begin position="420"/>
        <end position="438"/>
    </location>
</feature>
<evidence type="ECO:0000256" key="7">
    <source>
        <dbReference type="ARBA" id="ARBA00049119"/>
    </source>
</evidence>
<feature type="transmembrane region" description="Helical" evidence="9">
    <location>
        <begin position="315"/>
        <end position="337"/>
    </location>
</feature>
<dbReference type="PROSITE" id="PS50850">
    <property type="entry name" value="MFS"/>
    <property type="match status" value="1"/>
</dbReference>
<feature type="transmembrane region" description="Helical" evidence="9">
    <location>
        <begin position="459"/>
        <end position="476"/>
    </location>
</feature>
<feature type="transmembrane region" description="Helical" evidence="9">
    <location>
        <begin position="99"/>
        <end position="121"/>
    </location>
</feature>
<keyword evidence="6 9" id="KW-0472">Membrane</keyword>
<dbReference type="PANTHER" id="PTHR48022">
    <property type="entry name" value="PLASTIDIC GLUCOSE TRANSPORTER 4"/>
    <property type="match status" value="1"/>
</dbReference>
<organism evidence="11 12">
    <name type="scientific">Cutaneotrichosporon oleaginosum</name>
    <dbReference type="NCBI Taxonomy" id="879819"/>
    <lineage>
        <taxon>Eukaryota</taxon>
        <taxon>Fungi</taxon>
        <taxon>Dikarya</taxon>
        <taxon>Basidiomycota</taxon>
        <taxon>Agaricomycotina</taxon>
        <taxon>Tremellomycetes</taxon>
        <taxon>Trichosporonales</taxon>
        <taxon>Trichosporonaceae</taxon>
        <taxon>Cutaneotrichosporon</taxon>
    </lineage>
</organism>
<dbReference type="EMBL" id="KQ087183">
    <property type="protein sequence ID" value="KLT45038.1"/>
    <property type="molecule type" value="Genomic_DNA"/>
</dbReference>
<dbReference type="InterPro" id="IPR003663">
    <property type="entry name" value="Sugar/inositol_transpt"/>
</dbReference>
<name>A0A0J0XVF7_9TREE</name>
<evidence type="ECO:0000313" key="12">
    <source>
        <dbReference type="Proteomes" id="UP000053611"/>
    </source>
</evidence>
<dbReference type="OrthoDB" id="6133115at2759"/>
<dbReference type="Gene3D" id="1.20.1250.20">
    <property type="entry name" value="MFS general substrate transporter like domains"/>
    <property type="match status" value="1"/>
</dbReference>
<protein>
    <submittedName>
        <fullName evidence="11">General substrate transporter</fullName>
    </submittedName>
</protein>
<sequence length="549" mass="59415">MSAIHTAESEKIDDLQHLDKHLESGGENELKTVIAQSNIPRWSASSIKLYLGVFCACCCAFANGYDGSLMTAILAMPAFNNQFGSYDSNGVFNEIQTNGTLTGVIFSLYTVGSMVGAPFAAIISDRLGRRKGMFLGACIIIIGMILTSTSHHVGQFIAGRFVLGFGIAVMTVAAPAYSMEIAPPQWRGRATGIYNCGWFGGSVPAAAVTFGTSFIKGQMSWRLPLILQAVACFLVMAILPFVPESPRFLIAQGRIEEAHDFLTKYHGNGNPNDALVAFELREMKASIALDGIDKRWWDYRPLFLTRGGRWRMAQVLMISVFGQFSGNGLAYFNTIIFKNLGVTTVAAQLGYNLLNQAISAACALTAATLTDRMPRRAILPWGTLGCAVLLGINGGLSSVLDKQVNKAGFNGEGPISKSVAQGALAAYFLFNCLFSFTYTPLQGVVPVEALTTTMRAKGLAASGFIVSAMGFINQFAGPIGLQNIGYRYVFVFVAWDCIEALAWFLFGVESQGRTLEELDWIYEQPNPVKASKRAKQIVVDEGGFQATTH</sequence>
<dbReference type="InterPro" id="IPR005828">
    <property type="entry name" value="MFS_sugar_transport-like"/>
</dbReference>
<proteinExistence type="inferred from homology"/>
<dbReference type="AlphaFoldDB" id="A0A0J0XVF7"/>
<dbReference type="InterPro" id="IPR050360">
    <property type="entry name" value="MFS_Sugar_Transporters"/>
</dbReference>
<evidence type="ECO:0000256" key="5">
    <source>
        <dbReference type="ARBA" id="ARBA00022989"/>
    </source>
</evidence>
<feature type="transmembrane region" description="Helical" evidence="9">
    <location>
        <begin position="349"/>
        <end position="369"/>
    </location>
</feature>
<feature type="transmembrane region" description="Helical" evidence="9">
    <location>
        <begin position="49"/>
        <end position="79"/>
    </location>
</feature>
<dbReference type="GO" id="GO:0016020">
    <property type="term" value="C:membrane"/>
    <property type="evidence" value="ECO:0007669"/>
    <property type="project" value="UniProtKB-SubCell"/>
</dbReference>
<comment type="similarity">
    <text evidence="2 8">Belongs to the major facilitator superfamily. Sugar transporter (TC 2.A.1.1) family.</text>
</comment>
<feature type="domain" description="Major facilitator superfamily (MFS) profile" evidence="10">
    <location>
        <begin position="52"/>
        <end position="511"/>
    </location>
</feature>
<comment type="catalytic activity">
    <reaction evidence="7">
        <text>myo-inositol(out) + H(+)(out) = myo-inositol(in) + H(+)(in)</text>
        <dbReference type="Rhea" id="RHEA:60364"/>
        <dbReference type="ChEBI" id="CHEBI:15378"/>
        <dbReference type="ChEBI" id="CHEBI:17268"/>
    </reaction>
</comment>
<dbReference type="InterPro" id="IPR005829">
    <property type="entry name" value="Sugar_transporter_CS"/>
</dbReference>
<dbReference type="Proteomes" id="UP000053611">
    <property type="component" value="Unassembled WGS sequence"/>
</dbReference>
<feature type="transmembrane region" description="Helical" evidence="9">
    <location>
        <begin position="133"/>
        <end position="151"/>
    </location>
</feature>
<reference evidence="11 12" key="1">
    <citation type="submission" date="2015-03" db="EMBL/GenBank/DDBJ databases">
        <title>Genomics and transcriptomics of the oil-accumulating basidiomycete yeast T. oleaginosus allow insights into substrate utilization and the diverse evolutionary trajectories of mating systems in fungi.</title>
        <authorList>
            <consortium name="DOE Joint Genome Institute"/>
            <person name="Kourist R."/>
            <person name="Kracht O."/>
            <person name="Bracharz F."/>
            <person name="Lipzen A."/>
            <person name="Nolan M."/>
            <person name="Ohm R."/>
            <person name="Grigoriev I."/>
            <person name="Sun S."/>
            <person name="Heitman J."/>
            <person name="Bruck T."/>
            <person name="Nowrousian M."/>
        </authorList>
    </citation>
    <scope>NUCLEOTIDE SEQUENCE [LARGE SCALE GENOMIC DNA]</scope>
    <source>
        <strain evidence="11 12">IBC0246</strain>
    </source>
</reference>
<keyword evidence="3 8" id="KW-0813">Transport</keyword>
<dbReference type="InterPro" id="IPR036259">
    <property type="entry name" value="MFS_trans_sf"/>
</dbReference>
<dbReference type="GO" id="GO:0005351">
    <property type="term" value="F:carbohydrate:proton symporter activity"/>
    <property type="evidence" value="ECO:0007669"/>
    <property type="project" value="TreeGrafter"/>
</dbReference>
<dbReference type="PANTHER" id="PTHR48022:SF36">
    <property type="entry name" value="LACTOSE PERMEASE, PUTATIVE (AFU_ORTHOLOGUE AFUA_1G17310)-RELATED"/>
    <property type="match status" value="1"/>
</dbReference>
<keyword evidence="12" id="KW-1185">Reference proteome</keyword>
<evidence type="ECO:0000313" key="11">
    <source>
        <dbReference type="EMBL" id="KLT45038.1"/>
    </source>
</evidence>
<dbReference type="SUPFAM" id="SSF103473">
    <property type="entry name" value="MFS general substrate transporter"/>
    <property type="match status" value="1"/>
</dbReference>
<evidence type="ECO:0000256" key="9">
    <source>
        <dbReference type="SAM" id="Phobius"/>
    </source>
</evidence>
<feature type="transmembrane region" description="Helical" evidence="9">
    <location>
        <begin position="191"/>
        <end position="215"/>
    </location>
</feature>
<feature type="transmembrane region" description="Helical" evidence="9">
    <location>
        <begin position="157"/>
        <end position="179"/>
    </location>
</feature>
<dbReference type="GeneID" id="28981785"/>
<dbReference type="NCBIfam" id="TIGR00879">
    <property type="entry name" value="SP"/>
    <property type="match status" value="1"/>
</dbReference>
<keyword evidence="4 9" id="KW-0812">Transmembrane</keyword>
<evidence type="ECO:0000256" key="4">
    <source>
        <dbReference type="ARBA" id="ARBA00022692"/>
    </source>
</evidence>